<proteinExistence type="predicted"/>
<dbReference type="AlphaFoldDB" id="A0AAV9SGN9"/>
<protein>
    <submittedName>
        <fullName evidence="1">Uncharacterized protein</fullName>
    </submittedName>
</protein>
<evidence type="ECO:0000313" key="1">
    <source>
        <dbReference type="EMBL" id="KAK5620449.1"/>
    </source>
</evidence>
<keyword evidence="2" id="KW-1185">Reference proteome</keyword>
<sequence length="137" mass="15352">MLCPMGTGVIDELLGTPPWRSGRESPFFSCLQPHDSEIKPRKYQIIAHLLVHPSTLLVLLKRCHSEDHTERESVLRTSLPLLLPNTASVGKLTSSNKHLSTAYSKQTSFLSFTTCYTIIRTNNNISPVPQCLPRPLQ</sequence>
<comment type="caution">
    <text evidence="1">The sequence shown here is derived from an EMBL/GenBank/DDBJ whole genome shotgun (WGS) entry which is preliminary data.</text>
</comment>
<reference evidence="1 2" key="1">
    <citation type="submission" date="2021-06" db="EMBL/GenBank/DDBJ databases">
        <authorList>
            <person name="Palmer J.M."/>
        </authorList>
    </citation>
    <scope>NUCLEOTIDE SEQUENCE [LARGE SCALE GENOMIC DNA]</scope>
    <source>
        <strain evidence="1 2">MEX-2019</strain>
        <tissue evidence="1">Muscle</tissue>
    </source>
</reference>
<accession>A0AAV9SGN9</accession>
<name>A0AAV9SGN9_9TELE</name>
<dbReference type="EMBL" id="JAHHUM010000361">
    <property type="protein sequence ID" value="KAK5620449.1"/>
    <property type="molecule type" value="Genomic_DNA"/>
</dbReference>
<evidence type="ECO:0000313" key="2">
    <source>
        <dbReference type="Proteomes" id="UP001311232"/>
    </source>
</evidence>
<organism evidence="1 2">
    <name type="scientific">Crenichthys baileyi</name>
    <name type="common">White River springfish</name>
    <dbReference type="NCBI Taxonomy" id="28760"/>
    <lineage>
        <taxon>Eukaryota</taxon>
        <taxon>Metazoa</taxon>
        <taxon>Chordata</taxon>
        <taxon>Craniata</taxon>
        <taxon>Vertebrata</taxon>
        <taxon>Euteleostomi</taxon>
        <taxon>Actinopterygii</taxon>
        <taxon>Neopterygii</taxon>
        <taxon>Teleostei</taxon>
        <taxon>Neoteleostei</taxon>
        <taxon>Acanthomorphata</taxon>
        <taxon>Ovalentaria</taxon>
        <taxon>Atherinomorphae</taxon>
        <taxon>Cyprinodontiformes</taxon>
        <taxon>Goodeidae</taxon>
        <taxon>Crenichthys</taxon>
    </lineage>
</organism>
<dbReference type="Proteomes" id="UP001311232">
    <property type="component" value="Unassembled WGS sequence"/>
</dbReference>
<gene>
    <name evidence="1" type="ORF">CRENBAI_023803</name>
</gene>